<evidence type="ECO:0000256" key="1">
    <source>
        <dbReference type="ARBA" id="ARBA00006432"/>
    </source>
</evidence>
<comment type="catalytic activity">
    <reaction evidence="5">
        <text>tetracosanoate + ATP + CoA = tetracosanoyl-CoA + AMP + diphosphate</text>
        <dbReference type="Rhea" id="RHEA:33639"/>
        <dbReference type="ChEBI" id="CHEBI:30616"/>
        <dbReference type="ChEBI" id="CHEBI:31014"/>
        <dbReference type="ChEBI" id="CHEBI:33019"/>
        <dbReference type="ChEBI" id="CHEBI:57287"/>
        <dbReference type="ChEBI" id="CHEBI:65052"/>
        <dbReference type="ChEBI" id="CHEBI:456215"/>
    </reaction>
    <physiologicalReaction direction="left-to-right" evidence="5">
        <dbReference type="Rhea" id="RHEA:33640"/>
    </physiologicalReaction>
</comment>
<evidence type="ECO:0000256" key="4">
    <source>
        <dbReference type="ARBA" id="ARBA00041297"/>
    </source>
</evidence>
<proteinExistence type="inferred from homology"/>
<dbReference type="EMBL" id="JAWDGP010001658">
    <property type="protein sequence ID" value="KAK3789530.1"/>
    <property type="molecule type" value="Genomic_DNA"/>
</dbReference>
<keyword evidence="8" id="KW-1185">Reference proteome</keyword>
<accession>A0AAE1AKF6</accession>
<dbReference type="AlphaFoldDB" id="A0AAE1AKF6"/>
<sequence>MDENKMEALFAGVEYDINELKSKEAAVQHVMHEMKSHLVDKFEALVAKQPKKPFLIYDDKIYTYEAIEDMACRVANIARSWGLKTGDCVAIMIQNEPSFVYTFLGLQKLGISVALVNHNLTAHSLIHSVSAVDCKAFIVGSGKDLFEAVTDVLPELGKLPVYIQGVSHQNLPAGMTSFDDLMKDTFPTAFSPSLRSEVTLMDTCCFIYTSGTTGNPKPVYIPHSKTVVLSCIAKVLINHNQDDIMYVVLPLYHSTGMFLGLGAALIAGSCLALRKKFSARHFWADCRKYKVTNIAYIGELLRYLLSQPKSELDGVHNIRAAIGAGLRMDIWNEIKERFKIPRIAEFFGATEGYTGIFGVSERPGALGRLSPLLRRFDPDNKVLVKFDVATATPIRNEKGHCIPVEVGEPGLLISKAPDQLLNKKLYKAPIEETEKKLIRDVFVPGDVYMNYGDSFVLDKEYFVYFHDRLGDTFRWKGENVSTKEVANEIGLLSFIEDASVYGVPIPGHDGKAGMAAITLSPHARLGNKELQELYVHVCKELPFYARPFFLRHIPMQVLTGTFKNKKGDLAKEGYDLDIVKDPLYFIDHENKAYSPLTKVKLVKFMKSKL</sequence>
<dbReference type="GO" id="GO:0005789">
    <property type="term" value="C:endoplasmic reticulum membrane"/>
    <property type="evidence" value="ECO:0007669"/>
    <property type="project" value="TreeGrafter"/>
</dbReference>
<dbReference type="PANTHER" id="PTHR43107">
    <property type="entry name" value="LONG-CHAIN FATTY ACID TRANSPORT PROTEIN"/>
    <property type="match status" value="1"/>
</dbReference>
<evidence type="ECO:0000259" key="6">
    <source>
        <dbReference type="Pfam" id="PF00501"/>
    </source>
</evidence>
<dbReference type="GO" id="GO:0005324">
    <property type="term" value="F:long-chain fatty acid transmembrane transporter activity"/>
    <property type="evidence" value="ECO:0007669"/>
    <property type="project" value="TreeGrafter"/>
</dbReference>
<evidence type="ECO:0000313" key="8">
    <source>
        <dbReference type="Proteomes" id="UP001283361"/>
    </source>
</evidence>
<dbReference type="Gene3D" id="3.40.50.12780">
    <property type="entry name" value="N-terminal domain of ligase-like"/>
    <property type="match status" value="1"/>
</dbReference>
<dbReference type="InterPro" id="IPR042099">
    <property type="entry name" value="ANL_N_sf"/>
</dbReference>
<dbReference type="SUPFAM" id="SSF56801">
    <property type="entry name" value="Acetyl-CoA synthetase-like"/>
    <property type="match status" value="1"/>
</dbReference>
<comment type="similarity">
    <text evidence="1">Belongs to the ATP-dependent AMP-binding enzyme family.</text>
</comment>
<dbReference type="GO" id="GO:0005886">
    <property type="term" value="C:plasma membrane"/>
    <property type="evidence" value="ECO:0007669"/>
    <property type="project" value="TreeGrafter"/>
</dbReference>
<dbReference type="Pfam" id="PF00501">
    <property type="entry name" value="AMP-binding"/>
    <property type="match status" value="1"/>
</dbReference>
<organism evidence="7 8">
    <name type="scientific">Elysia crispata</name>
    <name type="common">lettuce slug</name>
    <dbReference type="NCBI Taxonomy" id="231223"/>
    <lineage>
        <taxon>Eukaryota</taxon>
        <taxon>Metazoa</taxon>
        <taxon>Spiralia</taxon>
        <taxon>Lophotrochozoa</taxon>
        <taxon>Mollusca</taxon>
        <taxon>Gastropoda</taxon>
        <taxon>Heterobranchia</taxon>
        <taxon>Euthyneura</taxon>
        <taxon>Panpulmonata</taxon>
        <taxon>Sacoglossa</taxon>
        <taxon>Placobranchoidea</taxon>
        <taxon>Plakobranchidae</taxon>
        <taxon>Elysia</taxon>
    </lineage>
</organism>
<name>A0AAE1AKF6_9GAST</name>
<gene>
    <name evidence="7" type="ORF">RRG08_004600</name>
</gene>
<dbReference type="Proteomes" id="UP001283361">
    <property type="component" value="Unassembled WGS sequence"/>
</dbReference>
<keyword evidence="2" id="KW-0436">Ligase</keyword>
<feature type="domain" description="AMP-dependent synthetase/ligase" evidence="6">
    <location>
        <begin position="42"/>
        <end position="357"/>
    </location>
</feature>
<evidence type="ECO:0000256" key="2">
    <source>
        <dbReference type="ARBA" id="ARBA00022598"/>
    </source>
</evidence>
<dbReference type="GO" id="GO:0004467">
    <property type="term" value="F:long-chain fatty acid-CoA ligase activity"/>
    <property type="evidence" value="ECO:0007669"/>
    <property type="project" value="TreeGrafter"/>
</dbReference>
<evidence type="ECO:0000256" key="5">
    <source>
        <dbReference type="ARBA" id="ARBA00048666"/>
    </source>
</evidence>
<comment type="catalytic activity">
    <reaction evidence="3">
        <text>a very long-chain fatty acid + ATP + CoA = a very long-chain fatty acyl-CoA + AMP + diphosphate</text>
        <dbReference type="Rhea" id="RHEA:54536"/>
        <dbReference type="ChEBI" id="CHEBI:30616"/>
        <dbReference type="ChEBI" id="CHEBI:33019"/>
        <dbReference type="ChEBI" id="CHEBI:57287"/>
        <dbReference type="ChEBI" id="CHEBI:58950"/>
        <dbReference type="ChEBI" id="CHEBI:138261"/>
        <dbReference type="ChEBI" id="CHEBI:456215"/>
    </reaction>
    <physiologicalReaction direction="left-to-right" evidence="3">
        <dbReference type="Rhea" id="RHEA:54537"/>
    </physiologicalReaction>
</comment>
<reference evidence="7" key="1">
    <citation type="journal article" date="2023" name="G3 (Bethesda)">
        <title>A reference genome for the long-term kleptoplast-retaining sea slug Elysia crispata morphotype clarki.</title>
        <authorList>
            <person name="Eastman K.E."/>
            <person name="Pendleton A.L."/>
            <person name="Shaikh M.A."/>
            <person name="Suttiyut T."/>
            <person name="Ogas R."/>
            <person name="Tomko P."/>
            <person name="Gavelis G."/>
            <person name="Widhalm J.R."/>
            <person name="Wisecaver J.H."/>
        </authorList>
    </citation>
    <scope>NUCLEOTIDE SEQUENCE</scope>
    <source>
        <strain evidence="7">ECLA1</strain>
    </source>
</reference>
<dbReference type="PROSITE" id="PS00455">
    <property type="entry name" value="AMP_BINDING"/>
    <property type="match status" value="1"/>
</dbReference>
<comment type="caution">
    <text evidence="7">The sequence shown here is derived from an EMBL/GenBank/DDBJ whole genome shotgun (WGS) entry which is preliminary data.</text>
</comment>
<protein>
    <recommendedName>
        <fullName evidence="4">Long-chain-fatty-acid--CoA ligase</fullName>
    </recommendedName>
</protein>
<dbReference type="PANTHER" id="PTHR43107:SF22">
    <property type="entry name" value="VERY LONG-CHAIN ACYL-COA SYNTHETASE"/>
    <property type="match status" value="1"/>
</dbReference>
<dbReference type="InterPro" id="IPR000873">
    <property type="entry name" value="AMP-dep_synth/lig_dom"/>
</dbReference>
<evidence type="ECO:0000313" key="7">
    <source>
        <dbReference type="EMBL" id="KAK3789530.1"/>
    </source>
</evidence>
<dbReference type="InterPro" id="IPR020845">
    <property type="entry name" value="AMP-binding_CS"/>
</dbReference>
<evidence type="ECO:0000256" key="3">
    <source>
        <dbReference type="ARBA" id="ARBA00036527"/>
    </source>
</evidence>
<dbReference type="GO" id="GO:0044539">
    <property type="term" value="P:long-chain fatty acid import into cell"/>
    <property type="evidence" value="ECO:0007669"/>
    <property type="project" value="TreeGrafter"/>
</dbReference>